<dbReference type="STRING" id="3469.A0A4Y7L2E2"/>
<dbReference type="GO" id="GO:0016579">
    <property type="term" value="P:protein deubiquitination"/>
    <property type="evidence" value="ECO:0007669"/>
    <property type="project" value="InterPro"/>
</dbReference>
<gene>
    <name evidence="8" type="ORF">C5167_003540</name>
</gene>
<dbReference type="EC" id="3.4.19.12" evidence="2"/>
<evidence type="ECO:0000313" key="8">
    <source>
        <dbReference type="EMBL" id="RZC79346.1"/>
    </source>
</evidence>
<dbReference type="GO" id="GO:0004843">
    <property type="term" value="F:cysteine-type deubiquitinase activity"/>
    <property type="evidence" value="ECO:0007669"/>
    <property type="project" value="UniProtKB-EC"/>
</dbReference>
<evidence type="ECO:0000313" key="9">
    <source>
        <dbReference type="Proteomes" id="UP000316621"/>
    </source>
</evidence>
<dbReference type="OMA" id="PPHIYHE"/>
<sequence>MENSSQIYHEKQKLQFCLLHALNNLFQEKDTFTRPNLNTVAEQLVLADPNRENQKWVPLIFKQHHNSITGNYDINVLISALKQKGKSVVWHDRRNGASSIDLNKSEDVLMGIILNIPIVKFRGLWKSRHWIALRRIQGVWYNLDSDLNTPHAFKDTDEVKEFLDFVIGCGAEVLLVLHDKE</sequence>
<evidence type="ECO:0000256" key="4">
    <source>
        <dbReference type="ARBA" id="ARBA00022786"/>
    </source>
</evidence>
<feature type="active site" evidence="6">
    <location>
        <position position="129"/>
    </location>
</feature>
<evidence type="ECO:0000256" key="2">
    <source>
        <dbReference type="ARBA" id="ARBA00012759"/>
    </source>
</evidence>
<proteinExistence type="predicted"/>
<dbReference type="InterPro" id="IPR006155">
    <property type="entry name" value="Josephin"/>
</dbReference>
<protein>
    <recommendedName>
        <fullName evidence="2">ubiquitinyl hydrolase 1</fullName>
        <ecNumber evidence="2">3.4.19.12</ecNumber>
    </recommendedName>
</protein>
<dbReference type="AlphaFoldDB" id="A0A4Y7L2E2"/>
<dbReference type="PROSITE" id="PS50957">
    <property type="entry name" value="JOSEPHIN"/>
    <property type="match status" value="1"/>
</dbReference>
<reference evidence="8 9" key="1">
    <citation type="journal article" date="2018" name="Science">
        <title>The opium poppy genome and morphinan production.</title>
        <authorList>
            <person name="Guo L."/>
            <person name="Winzer T."/>
            <person name="Yang X."/>
            <person name="Li Y."/>
            <person name="Ning Z."/>
            <person name="He Z."/>
            <person name="Teodor R."/>
            <person name="Lu Y."/>
            <person name="Bowser T.A."/>
            <person name="Graham I.A."/>
            <person name="Ye K."/>
        </authorList>
    </citation>
    <scope>NUCLEOTIDE SEQUENCE [LARGE SCALE GENOMIC DNA]</scope>
    <source>
        <strain evidence="9">cv. HN1</strain>
        <tissue evidence="8">Leaves</tissue>
    </source>
</reference>
<dbReference type="PANTHER" id="PTHR13291">
    <property type="entry name" value="JOSEPHIN 1, 2"/>
    <property type="match status" value="1"/>
</dbReference>
<keyword evidence="4" id="KW-0833">Ubl conjugation pathway</keyword>
<feature type="active site" evidence="6">
    <location>
        <position position="144"/>
    </location>
</feature>
<dbReference type="EMBL" id="CM010723">
    <property type="protein sequence ID" value="RZC79346.1"/>
    <property type="molecule type" value="Genomic_DNA"/>
</dbReference>
<dbReference type="Proteomes" id="UP000316621">
    <property type="component" value="Chromosome 9"/>
</dbReference>
<dbReference type="Gene3D" id="3.90.70.40">
    <property type="match status" value="1"/>
</dbReference>
<accession>A0A4Y7L2E2</accession>
<feature type="active site" evidence="6">
    <location>
        <position position="17"/>
    </location>
</feature>
<dbReference type="InterPro" id="IPR040053">
    <property type="entry name" value="JOSD1/2"/>
</dbReference>
<evidence type="ECO:0000256" key="6">
    <source>
        <dbReference type="PROSITE-ProRule" id="PRU00331"/>
    </source>
</evidence>
<dbReference type="PANTHER" id="PTHR13291:SF0">
    <property type="entry name" value="JOSEPHIN-LIKE PROTEIN"/>
    <property type="match status" value="1"/>
</dbReference>
<evidence type="ECO:0000256" key="3">
    <source>
        <dbReference type="ARBA" id="ARBA00022670"/>
    </source>
</evidence>
<dbReference type="OrthoDB" id="422700at2759"/>
<keyword evidence="9" id="KW-1185">Reference proteome</keyword>
<keyword evidence="5 6" id="KW-0378">Hydrolase</keyword>
<keyword evidence="3" id="KW-0645">Protease</keyword>
<evidence type="ECO:0000256" key="5">
    <source>
        <dbReference type="ARBA" id="ARBA00022801"/>
    </source>
</evidence>
<organism evidence="8 9">
    <name type="scientific">Papaver somniferum</name>
    <name type="common">Opium poppy</name>
    <dbReference type="NCBI Taxonomy" id="3469"/>
    <lineage>
        <taxon>Eukaryota</taxon>
        <taxon>Viridiplantae</taxon>
        <taxon>Streptophyta</taxon>
        <taxon>Embryophyta</taxon>
        <taxon>Tracheophyta</taxon>
        <taxon>Spermatophyta</taxon>
        <taxon>Magnoliopsida</taxon>
        <taxon>Ranunculales</taxon>
        <taxon>Papaveraceae</taxon>
        <taxon>Papaveroideae</taxon>
        <taxon>Papaver</taxon>
    </lineage>
</organism>
<comment type="catalytic activity">
    <reaction evidence="1">
        <text>Thiol-dependent hydrolysis of ester, thioester, amide, peptide and isopeptide bonds formed by the C-terminal Gly of ubiquitin (a 76-residue protein attached to proteins as an intracellular targeting signal).</text>
        <dbReference type="EC" id="3.4.19.12"/>
    </reaction>
</comment>
<dbReference type="Gramene" id="RZC79346">
    <property type="protein sequence ID" value="RZC79346"/>
    <property type="gene ID" value="C5167_003540"/>
</dbReference>
<dbReference type="Pfam" id="PF02099">
    <property type="entry name" value="Josephin"/>
    <property type="match status" value="1"/>
</dbReference>
<feature type="domain" description="Josephin" evidence="7">
    <location>
        <begin position="4"/>
        <end position="181"/>
    </location>
</feature>
<evidence type="ECO:0000256" key="1">
    <source>
        <dbReference type="ARBA" id="ARBA00000707"/>
    </source>
</evidence>
<name>A0A4Y7L2E2_PAPSO</name>
<dbReference type="GO" id="GO:0006508">
    <property type="term" value="P:proteolysis"/>
    <property type="evidence" value="ECO:0007669"/>
    <property type="project" value="UniProtKB-KW"/>
</dbReference>
<dbReference type="SMART" id="SM01246">
    <property type="entry name" value="Josephin"/>
    <property type="match status" value="1"/>
</dbReference>
<evidence type="ECO:0000259" key="7">
    <source>
        <dbReference type="PROSITE" id="PS50957"/>
    </source>
</evidence>